<dbReference type="PANTHER" id="PTHR33710:SF85">
    <property type="entry name" value="ENDONUCLEASE_EXONUCLEASE_PHOSPHATASE DOMAIN-CONTAINING PROTEIN"/>
    <property type="match status" value="1"/>
</dbReference>
<evidence type="ECO:0000313" key="1">
    <source>
        <dbReference type="EMBL" id="KAL0402628.1"/>
    </source>
</evidence>
<name>A0AAW2TCU1_9LAMI</name>
<dbReference type="SUPFAM" id="SSF56219">
    <property type="entry name" value="DNase I-like"/>
    <property type="match status" value="1"/>
</dbReference>
<reference evidence="1" key="2">
    <citation type="journal article" date="2024" name="Plant">
        <title>Genomic evolution and insights into agronomic trait innovations of Sesamum species.</title>
        <authorList>
            <person name="Miao H."/>
            <person name="Wang L."/>
            <person name="Qu L."/>
            <person name="Liu H."/>
            <person name="Sun Y."/>
            <person name="Le M."/>
            <person name="Wang Q."/>
            <person name="Wei S."/>
            <person name="Zheng Y."/>
            <person name="Lin W."/>
            <person name="Duan Y."/>
            <person name="Cao H."/>
            <person name="Xiong S."/>
            <person name="Wang X."/>
            <person name="Wei L."/>
            <person name="Li C."/>
            <person name="Ma Q."/>
            <person name="Ju M."/>
            <person name="Zhao R."/>
            <person name="Li G."/>
            <person name="Mu C."/>
            <person name="Tian Q."/>
            <person name="Mei H."/>
            <person name="Zhang T."/>
            <person name="Gao T."/>
            <person name="Zhang H."/>
        </authorList>
    </citation>
    <scope>NUCLEOTIDE SEQUENCE</scope>
    <source>
        <strain evidence="1">KEN1</strain>
    </source>
</reference>
<evidence type="ECO:0008006" key="2">
    <source>
        <dbReference type="Google" id="ProtNLM"/>
    </source>
</evidence>
<comment type="caution">
    <text evidence="1">The sequence shown here is derived from an EMBL/GenBank/DDBJ whole genome shotgun (WGS) entry which is preliminary data.</text>
</comment>
<dbReference type="Gene3D" id="3.60.10.10">
    <property type="entry name" value="Endonuclease/exonuclease/phosphatase"/>
    <property type="match status" value="1"/>
</dbReference>
<protein>
    <recommendedName>
        <fullName evidence="2">Reverse transcriptase domain-containing protein</fullName>
    </recommendedName>
</protein>
<reference evidence="1" key="1">
    <citation type="submission" date="2020-06" db="EMBL/GenBank/DDBJ databases">
        <authorList>
            <person name="Li T."/>
            <person name="Hu X."/>
            <person name="Zhang T."/>
            <person name="Song X."/>
            <person name="Zhang H."/>
            <person name="Dai N."/>
            <person name="Sheng W."/>
            <person name="Hou X."/>
            <person name="Wei L."/>
        </authorList>
    </citation>
    <scope>NUCLEOTIDE SEQUENCE</scope>
    <source>
        <strain evidence="1">KEN1</strain>
        <tissue evidence="1">Leaf</tissue>
    </source>
</reference>
<dbReference type="EMBL" id="JACGWN010000015">
    <property type="protein sequence ID" value="KAL0402628.1"/>
    <property type="molecule type" value="Genomic_DNA"/>
</dbReference>
<proteinExistence type="predicted"/>
<dbReference type="InterPro" id="IPR036691">
    <property type="entry name" value="Endo/exonu/phosph_ase_sf"/>
</dbReference>
<dbReference type="PANTHER" id="PTHR33710">
    <property type="entry name" value="BNAC02G09200D PROTEIN"/>
    <property type="match status" value="1"/>
</dbReference>
<accession>A0AAW2TCU1</accession>
<organism evidence="1">
    <name type="scientific">Sesamum latifolium</name>
    <dbReference type="NCBI Taxonomy" id="2727402"/>
    <lineage>
        <taxon>Eukaryota</taxon>
        <taxon>Viridiplantae</taxon>
        <taxon>Streptophyta</taxon>
        <taxon>Embryophyta</taxon>
        <taxon>Tracheophyta</taxon>
        <taxon>Spermatophyta</taxon>
        <taxon>Magnoliopsida</taxon>
        <taxon>eudicotyledons</taxon>
        <taxon>Gunneridae</taxon>
        <taxon>Pentapetalae</taxon>
        <taxon>asterids</taxon>
        <taxon>lamiids</taxon>
        <taxon>Lamiales</taxon>
        <taxon>Pedaliaceae</taxon>
        <taxon>Sesamum</taxon>
    </lineage>
</organism>
<sequence>MQGDLYTWHNRSTGDRSLWKRLDRMLVNDRWLDRWPETCYDSLHPRTSDHAPLVLRGDIRRSPVRIFRFDNYLASSTQFLPTVQRVWGHSVFGTAMYSVTRKLKALKPYFRNQRKQKGDLSLNVRLAKEFLATVQELLRQDRHDALLLLLESCCRLVYLKAVKLEQLMLQQRAKLQWLKGGDHCTRFFFRRVATRRARMRVFQINEDKAPGPDGYSAAFFKAAWPVVGEEMTQAVLEFFQNGRLLKQVNATLLTLIPKNAFVPGRRIGDNVMLAQELFMGYNQRHLPKRCALKVDLRKAYDTVEWISSLRCYGCLGSRADLLVGSRSASLHHPTRFVLMERLTGSFEGREVYARGILCPPTSLFLQWNYSEGSYNR</sequence>
<dbReference type="AlphaFoldDB" id="A0AAW2TCU1"/>
<gene>
    <name evidence="1" type="ORF">Slati_4292700</name>
</gene>